<dbReference type="STRING" id="8081.ENSPREP00000003494"/>
<organism evidence="11 12">
    <name type="scientific">Poecilia reticulata</name>
    <name type="common">Guppy</name>
    <name type="synonym">Acanthophacelus reticulatus</name>
    <dbReference type="NCBI Taxonomy" id="8081"/>
    <lineage>
        <taxon>Eukaryota</taxon>
        <taxon>Metazoa</taxon>
        <taxon>Chordata</taxon>
        <taxon>Craniata</taxon>
        <taxon>Vertebrata</taxon>
        <taxon>Euteleostomi</taxon>
        <taxon>Actinopterygii</taxon>
        <taxon>Neopterygii</taxon>
        <taxon>Teleostei</taxon>
        <taxon>Neoteleostei</taxon>
        <taxon>Acanthomorphata</taxon>
        <taxon>Ovalentaria</taxon>
        <taxon>Atherinomorphae</taxon>
        <taxon>Cyprinodontiformes</taxon>
        <taxon>Poeciliidae</taxon>
        <taxon>Poeciliinae</taxon>
        <taxon>Poecilia</taxon>
    </lineage>
</organism>
<keyword evidence="4 10" id="KW-0812">Transmembrane</keyword>
<evidence type="ECO:0000256" key="10">
    <source>
        <dbReference type="SAM" id="Phobius"/>
    </source>
</evidence>
<evidence type="ECO:0000256" key="3">
    <source>
        <dbReference type="ARBA" id="ARBA00022475"/>
    </source>
</evidence>
<feature type="transmembrane region" description="Helical" evidence="10">
    <location>
        <begin position="120"/>
        <end position="139"/>
    </location>
</feature>
<keyword evidence="5 10" id="KW-1133">Transmembrane helix</keyword>
<dbReference type="GeneTree" id="ENSGT00390000018729"/>
<dbReference type="Pfam" id="PF03253">
    <property type="entry name" value="UT"/>
    <property type="match status" value="1"/>
</dbReference>
<dbReference type="Proteomes" id="UP000242638">
    <property type="component" value="Unassembled WGS sequence"/>
</dbReference>
<evidence type="ECO:0000313" key="11">
    <source>
        <dbReference type="Ensembl" id="ENSPREP00000003494.1"/>
    </source>
</evidence>
<name>A0A3P9N1P3_POERE</name>
<dbReference type="GO" id="GO:0015204">
    <property type="term" value="F:urea transmembrane transporter activity"/>
    <property type="evidence" value="ECO:0007669"/>
    <property type="project" value="InterPro"/>
</dbReference>
<accession>A0A3P9N1P3</accession>
<evidence type="ECO:0000256" key="1">
    <source>
        <dbReference type="ARBA" id="ARBA00004651"/>
    </source>
</evidence>
<evidence type="ECO:0000256" key="7">
    <source>
        <dbReference type="ARBA" id="ARBA00023180"/>
    </source>
</evidence>
<evidence type="ECO:0000256" key="8">
    <source>
        <dbReference type="ARBA" id="ARBA00033993"/>
    </source>
</evidence>
<reference evidence="12" key="1">
    <citation type="submission" date="2013-11" db="EMBL/GenBank/DDBJ databases">
        <title>The genomic landscape of the Guanapo guppy.</title>
        <authorList>
            <person name="Kuenstner A."/>
            <person name="Dreyer C."/>
        </authorList>
    </citation>
    <scope>NUCLEOTIDE SEQUENCE</scope>
    <source>
        <strain evidence="12">Guanapo</strain>
    </source>
</reference>
<proteinExistence type="inferred from homology"/>
<feature type="compositionally biased region" description="Basic and acidic residues" evidence="9">
    <location>
        <begin position="1"/>
        <end position="13"/>
    </location>
</feature>
<feature type="transmembrane region" description="Helical" evidence="10">
    <location>
        <begin position="174"/>
        <end position="193"/>
    </location>
</feature>
<dbReference type="PANTHER" id="PTHR10464:SF15">
    <property type="entry name" value="FACILITATED UREA TRANSPORTER"/>
    <property type="match status" value="1"/>
</dbReference>
<reference evidence="11" key="2">
    <citation type="submission" date="2025-08" db="UniProtKB">
        <authorList>
            <consortium name="Ensembl"/>
        </authorList>
    </citation>
    <scope>IDENTIFICATION</scope>
    <source>
        <strain evidence="11">Guanapo</strain>
    </source>
</reference>
<sequence length="437" mass="48159">SKDKLKTKNRTEGTEGNQCSRRGEGAQVQIPALSSLAVRFFTGDMRRCGQWVKRQVLIIQLLDGVLRGTAQVMFVSNPVSGLLILTGLFLQNPWWALNSLLGALVSTVSALLLRLNRKAIFAGLHGYNGTLVGMLMAAFSSKGNWYWWLLFPNVFLSMLCPVVSSALSSIMSKWDLPIFTLPFNILTCLHIAATGTAHPYFPEALHLQCTAFFFLQLFLSVPVGVGQVFGCDSPWTACLVLLALLLCSPAVCLHALLGSAAGLCTGLALAAPHEDVYSGLWGYNSALSCIAIGGVFYGLTWQTHILSLICALFCAYVTSATSKLMSVLALPACTWPFCLSTLTFLLLSSENPAICRPPLSAVSYPEENRHYLRQLKMSENALSSNFIYSTFSAIRQFKLKLKLPPCVNEWKSKSKISIYQTDSKLWRQMRPLYFLPQ</sequence>
<evidence type="ECO:0000313" key="12">
    <source>
        <dbReference type="Proteomes" id="UP000242638"/>
    </source>
</evidence>
<dbReference type="InterPro" id="IPR004937">
    <property type="entry name" value="Urea_transporter"/>
</dbReference>
<feature type="transmembrane region" description="Helical" evidence="10">
    <location>
        <begin position="145"/>
        <end position="167"/>
    </location>
</feature>
<feature type="transmembrane region" description="Helical" evidence="10">
    <location>
        <begin position="280"/>
        <end position="298"/>
    </location>
</feature>
<dbReference type="Gene3D" id="1.10.3430.10">
    <property type="entry name" value="Ammonium transporter AmtB like domains"/>
    <property type="match status" value="1"/>
</dbReference>
<keyword evidence="7" id="KW-0325">Glycoprotein</keyword>
<dbReference type="InterPro" id="IPR029020">
    <property type="entry name" value="Ammonium/urea_transptr"/>
</dbReference>
<comment type="catalytic activity">
    <reaction evidence="8">
        <text>urea(in) = urea(out)</text>
        <dbReference type="Rhea" id="RHEA:32799"/>
        <dbReference type="ChEBI" id="CHEBI:16199"/>
    </reaction>
</comment>
<feature type="transmembrane region" description="Helical" evidence="10">
    <location>
        <begin position="305"/>
        <end position="322"/>
    </location>
</feature>
<feature type="transmembrane region" description="Helical" evidence="10">
    <location>
        <begin position="94"/>
        <end position="113"/>
    </location>
</feature>
<keyword evidence="6 10" id="KW-0472">Membrane</keyword>
<protein>
    <submittedName>
        <fullName evidence="11">Urea transporter 1-like</fullName>
    </submittedName>
</protein>
<keyword evidence="3" id="KW-1003">Cell membrane</keyword>
<comment type="subcellular location">
    <subcellularLocation>
        <location evidence="1">Cell membrane</location>
        <topology evidence="1">Multi-pass membrane protein</topology>
    </subcellularLocation>
</comment>
<feature type="transmembrane region" description="Helical" evidence="10">
    <location>
        <begin position="205"/>
        <end position="225"/>
    </location>
</feature>
<dbReference type="GO" id="GO:0005886">
    <property type="term" value="C:plasma membrane"/>
    <property type="evidence" value="ECO:0007669"/>
    <property type="project" value="UniProtKB-SubCell"/>
</dbReference>
<comment type="similarity">
    <text evidence="2">Belongs to the urea transporter family.</text>
</comment>
<dbReference type="PANTHER" id="PTHR10464">
    <property type="entry name" value="UREA TRANSPORTER"/>
    <property type="match status" value="1"/>
</dbReference>
<dbReference type="Ensembl" id="ENSPRET00000003549.1">
    <property type="protein sequence ID" value="ENSPREP00000003494.1"/>
    <property type="gene ID" value="ENSPREG00000002443.1"/>
</dbReference>
<feature type="transmembrane region" description="Helical" evidence="10">
    <location>
        <begin position="237"/>
        <end position="260"/>
    </location>
</feature>
<feature type="region of interest" description="Disordered" evidence="9">
    <location>
        <begin position="1"/>
        <end position="23"/>
    </location>
</feature>
<keyword evidence="12" id="KW-1185">Reference proteome</keyword>
<feature type="transmembrane region" description="Helical" evidence="10">
    <location>
        <begin position="328"/>
        <end position="347"/>
    </location>
</feature>
<evidence type="ECO:0000256" key="6">
    <source>
        <dbReference type="ARBA" id="ARBA00023136"/>
    </source>
</evidence>
<dbReference type="AlphaFoldDB" id="A0A3P9N1P3"/>
<evidence type="ECO:0000256" key="2">
    <source>
        <dbReference type="ARBA" id="ARBA00005914"/>
    </source>
</evidence>
<evidence type="ECO:0000256" key="9">
    <source>
        <dbReference type="SAM" id="MobiDB-lite"/>
    </source>
</evidence>
<dbReference type="FunFam" id="1.10.3430.10:FF:000002">
    <property type="entry name" value="urea transporter 2"/>
    <property type="match status" value="1"/>
</dbReference>
<evidence type="ECO:0000256" key="5">
    <source>
        <dbReference type="ARBA" id="ARBA00022989"/>
    </source>
</evidence>
<reference evidence="11" key="3">
    <citation type="submission" date="2025-09" db="UniProtKB">
        <authorList>
            <consortium name="Ensembl"/>
        </authorList>
    </citation>
    <scope>IDENTIFICATION</scope>
    <source>
        <strain evidence="11">Guanapo</strain>
    </source>
</reference>
<evidence type="ECO:0000256" key="4">
    <source>
        <dbReference type="ARBA" id="ARBA00022692"/>
    </source>
</evidence>